<dbReference type="HOGENOM" id="CLU_3298321_0_0_6"/>
<accession>A0A0X1KYW5</accession>
<reference evidence="1" key="1">
    <citation type="submission" date="2005-09" db="EMBL/GenBank/DDBJ databases">
        <title>Annotation of Vibrio cholerae MO10.</title>
        <authorList>
            <person name="Colwell R."/>
            <person name="Grim C.J."/>
            <person name="Young S."/>
            <person name="Jaffe D."/>
            <person name="Gnerre S."/>
            <person name="Berlin A."/>
            <person name="Heiman D."/>
            <person name="Hepburn T."/>
            <person name="Shea T."/>
            <person name="Sykes S."/>
            <person name="Yandava C."/>
            <person name="Alvarado L."/>
            <person name="Kodira C."/>
            <person name="Borodovsky M."/>
            <person name="Heidelberg J."/>
            <person name="Lander E."/>
            <person name="Galagan J."/>
            <person name="Nusbaum C."/>
            <person name="Birren B."/>
        </authorList>
    </citation>
    <scope>NUCLEOTIDE SEQUENCE [LARGE SCALE GENOMIC DNA]</scope>
    <source>
        <strain evidence="1">MO10</strain>
    </source>
</reference>
<gene>
    <name evidence="1" type="ORF">VchoM_01489</name>
</gene>
<organism evidence="1">
    <name type="scientific">Vibrio cholerae (strain MO10)</name>
    <dbReference type="NCBI Taxonomy" id="345072"/>
    <lineage>
        <taxon>Bacteria</taxon>
        <taxon>Pseudomonadati</taxon>
        <taxon>Pseudomonadota</taxon>
        <taxon>Gammaproteobacteria</taxon>
        <taxon>Vibrionales</taxon>
        <taxon>Vibrionaceae</taxon>
        <taxon>Vibrio</taxon>
    </lineage>
</organism>
<dbReference type="EMBL" id="DS990136">
    <property type="protein sequence ID" value="EET23461.1"/>
    <property type="molecule type" value="Genomic_DNA"/>
</dbReference>
<proteinExistence type="predicted"/>
<evidence type="ECO:0000313" key="1">
    <source>
        <dbReference type="EMBL" id="EET23461.1"/>
    </source>
</evidence>
<reference evidence="1" key="2">
    <citation type="submission" date="2008-07" db="EMBL/GenBank/DDBJ databases">
        <authorList>
            <consortium name="Broad Institute Genome Sequencing Platform"/>
            <person name="Colwell R."/>
            <person name="Grim C.J."/>
            <person name="Young S."/>
            <person name="Jaffe D."/>
            <person name="Gnerre S."/>
            <person name="Berlin A."/>
            <person name="Heiman D."/>
            <person name="Hepburn T."/>
            <person name="Shea T."/>
            <person name="Sykes S."/>
            <person name="Alvarado L."/>
            <person name="Kodira C."/>
            <person name="Heidelberg J."/>
            <person name="Lander E."/>
            <person name="Galagan J."/>
            <person name="Nusbaum C."/>
            <person name="Birren B."/>
        </authorList>
    </citation>
    <scope>NUCLEOTIDE SEQUENCE [LARGE SCALE GENOMIC DNA]</scope>
    <source>
        <strain evidence="1">MO10</strain>
    </source>
</reference>
<name>A0A0X1KYW5_VIBCO</name>
<dbReference type="AlphaFoldDB" id="A0A0X1KYW5"/>
<sequence>MVFPFFFMIIVESYTLILDRSKRLTRTRARSPFCRHHYSG</sequence>
<dbReference type="Proteomes" id="UP000004687">
    <property type="component" value="Unassembled WGS sequence"/>
</dbReference>
<protein>
    <submittedName>
        <fullName evidence="1">Uncharacterized protein</fullName>
    </submittedName>
</protein>